<keyword evidence="3" id="KW-1185">Reference proteome</keyword>
<evidence type="ECO:0000256" key="1">
    <source>
        <dbReference type="SAM" id="MobiDB-lite"/>
    </source>
</evidence>
<sequence>MTQFFIQLPAGDTMALDLDLTTTTAAAVKAKVDARLESAWRASGVRILRSDLPFRGIILSYQEKVLAMDHVLSRCKVREGSTLIAEWPRESERDERRKRYGSGWDSEAVVRKRRGKRGARRGRLCMGGDEKGTSMVVGDTTESAPGLVGGEVVLSGCVSDDRPSDENVVEAEGDCANAGGGQGLSEEIADEEEEGQQAQGERQEERPTREVEQDDPFADEDDDKENRDPQVVAPVVEHRVDGNPAEELSVFDESSIGLGVDLMEEVLDF</sequence>
<gene>
    <name evidence="2" type="ORF">IMSHALPRED_002694</name>
</gene>
<dbReference type="Proteomes" id="UP000664534">
    <property type="component" value="Unassembled WGS sequence"/>
</dbReference>
<name>A0A8H3F4Y9_9LECA</name>
<comment type="caution">
    <text evidence="2">The sequence shown here is derived from an EMBL/GenBank/DDBJ whole genome shotgun (WGS) entry which is preliminary data.</text>
</comment>
<organism evidence="2 3">
    <name type="scientific">Imshaugia aleurites</name>
    <dbReference type="NCBI Taxonomy" id="172621"/>
    <lineage>
        <taxon>Eukaryota</taxon>
        <taxon>Fungi</taxon>
        <taxon>Dikarya</taxon>
        <taxon>Ascomycota</taxon>
        <taxon>Pezizomycotina</taxon>
        <taxon>Lecanoromycetes</taxon>
        <taxon>OSLEUM clade</taxon>
        <taxon>Lecanoromycetidae</taxon>
        <taxon>Lecanorales</taxon>
        <taxon>Lecanorineae</taxon>
        <taxon>Parmeliaceae</taxon>
        <taxon>Imshaugia</taxon>
    </lineage>
</organism>
<dbReference type="AlphaFoldDB" id="A0A8H3F4Y9"/>
<dbReference type="Gene3D" id="3.10.20.90">
    <property type="entry name" value="Phosphatidylinositol 3-kinase Catalytic Subunit, Chain A, domain 1"/>
    <property type="match status" value="1"/>
</dbReference>
<proteinExistence type="predicted"/>
<evidence type="ECO:0000313" key="2">
    <source>
        <dbReference type="EMBL" id="CAF9915763.1"/>
    </source>
</evidence>
<protein>
    <recommendedName>
        <fullName evidence="4">Ubiquitin-like domain-containing protein</fullName>
    </recommendedName>
</protein>
<feature type="compositionally biased region" description="Acidic residues" evidence="1">
    <location>
        <begin position="212"/>
        <end position="223"/>
    </location>
</feature>
<evidence type="ECO:0000313" key="3">
    <source>
        <dbReference type="Proteomes" id="UP000664534"/>
    </source>
</evidence>
<feature type="region of interest" description="Disordered" evidence="1">
    <location>
        <begin position="116"/>
        <end position="246"/>
    </location>
</feature>
<feature type="compositionally biased region" description="Basic and acidic residues" evidence="1">
    <location>
        <begin position="201"/>
        <end position="211"/>
    </location>
</feature>
<reference evidence="2" key="1">
    <citation type="submission" date="2021-03" db="EMBL/GenBank/DDBJ databases">
        <authorList>
            <person name="Tagirdzhanova G."/>
        </authorList>
    </citation>
    <scope>NUCLEOTIDE SEQUENCE</scope>
</reference>
<dbReference type="EMBL" id="CAJPDT010000015">
    <property type="protein sequence ID" value="CAF9915763.1"/>
    <property type="molecule type" value="Genomic_DNA"/>
</dbReference>
<evidence type="ECO:0008006" key="4">
    <source>
        <dbReference type="Google" id="ProtNLM"/>
    </source>
</evidence>
<dbReference type="OrthoDB" id="5421775at2759"/>
<accession>A0A8H3F4Y9</accession>